<gene>
    <name evidence="1" type="ORF">FPSE_05588</name>
</gene>
<dbReference type="HOGENOM" id="CLU_2922745_0_0_1"/>
<evidence type="ECO:0000313" key="2">
    <source>
        <dbReference type="Proteomes" id="UP000007978"/>
    </source>
</evidence>
<accession>K3UPQ4</accession>
<keyword evidence="2" id="KW-1185">Reference proteome</keyword>
<name>K3UPQ4_FUSPC</name>
<reference evidence="1 2" key="1">
    <citation type="journal article" date="2012" name="PLoS Pathog.">
        <title>Comparative pathogenomics reveals horizontally acquired novel virulence genes in fungi infecting cereal hosts.</title>
        <authorList>
            <person name="Gardiner D.M."/>
            <person name="McDonald M.C."/>
            <person name="Covarelli L."/>
            <person name="Solomon P.S."/>
            <person name="Rusu A.G."/>
            <person name="Marshall M."/>
            <person name="Kazan K."/>
            <person name="Chakraborty S."/>
            <person name="McDonald B.A."/>
            <person name="Manners J.M."/>
        </authorList>
    </citation>
    <scope>NUCLEOTIDE SEQUENCE [LARGE SCALE GENOMIC DNA]</scope>
    <source>
        <strain evidence="1 2">CS3096</strain>
    </source>
</reference>
<dbReference type="KEGG" id="fpu:FPSE_05588"/>
<dbReference type="RefSeq" id="XP_009256981.1">
    <property type="nucleotide sequence ID" value="XM_009258706.1"/>
</dbReference>
<dbReference type="GeneID" id="20364206"/>
<dbReference type="AlphaFoldDB" id="K3UPQ4"/>
<sequence>MTSIRDQQSRWQAGCYSVRVSISISINIIIRVHMVDRPVFAPSLWNRSEFKAVKRGETWDS</sequence>
<dbReference type="Proteomes" id="UP000007978">
    <property type="component" value="Chromosome 2"/>
</dbReference>
<proteinExistence type="predicted"/>
<comment type="caution">
    <text evidence="1">The sequence shown here is derived from an EMBL/GenBank/DDBJ whole genome shotgun (WGS) entry which is preliminary data.</text>
</comment>
<organism evidence="1 2">
    <name type="scientific">Fusarium pseudograminearum (strain CS3096)</name>
    <name type="common">Wheat and barley crown-rot fungus</name>
    <dbReference type="NCBI Taxonomy" id="1028729"/>
    <lineage>
        <taxon>Eukaryota</taxon>
        <taxon>Fungi</taxon>
        <taxon>Dikarya</taxon>
        <taxon>Ascomycota</taxon>
        <taxon>Pezizomycotina</taxon>
        <taxon>Sordariomycetes</taxon>
        <taxon>Hypocreomycetidae</taxon>
        <taxon>Hypocreales</taxon>
        <taxon>Nectriaceae</taxon>
        <taxon>Fusarium</taxon>
    </lineage>
</organism>
<protein>
    <submittedName>
        <fullName evidence="1">Uncharacterized protein</fullName>
    </submittedName>
</protein>
<evidence type="ECO:0000313" key="1">
    <source>
        <dbReference type="EMBL" id="EKJ74291.1"/>
    </source>
</evidence>
<dbReference type="EMBL" id="AFNW01000113">
    <property type="protein sequence ID" value="EKJ74291.1"/>
    <property type="molecule type" value="Genomic_DNA"/>
</dbReference>